<gene>
    <name evidence="1" type="ORF">OFLC_LOCUS15890</name>
</gene>
<dbReference type="EMBL" id="UZAJ01043145">
    <property type="protein sequence ID" value="VDP24595.1"/>
    <property type="molecule type" value="Genomic_DNA"/>
</dbReference>
<keyword evidence="2" id="KW-1185">Reference proteome</keyword>
<dbReference type="WBParaSite" id="OFLC_0001590301-mRNA-1">
    <property type="protein sequence ID" value="OFLC_0001590301-mRNA-1"/>
    <property type="gene ID" value="OFLC_0001590301"/>
</dbReference>
<evidence type="ECO:0000313" key="3">
    <source>
        <dbReference type="WBParaSite" id="OFLC_0001590301-mRNA-1"/>
    </source>
</evidence>
<protein>
    <submittedName>
        <fullName evidence="3">7TM_GPCR_Srx domain-containing protein</fullName>
    </submittedName>
</protein>
<reference evidence="1 2" key="2">
    <citation type="submission" date="2018-11" db="EMBL/GenBank/DDBJ databases">
        <authorList>
            <consortium name="Pathogen Informatics"/>
        </authorList>
    </citation>
    <scope>NUCLEOTIDE SEQUENCE [LARGE SCALE GENOMIC DNA]</scope>
</reference>
<proteinExistence type="predicted"/>
<evidence type="ECO:0000313" key="1">
    <source>
        <dbReference type="EMBL" id="VDP24595.1"/>
    </source>
</evidence>
<reference evidence="3" key="1">
    <citation type="submission" date="2016-06" db="UniProtKB">
        <authorList>
            <consortium name="WormBaseParasite"/>
        </authorList>
    </citation>
    <scope>IDENTIFICATION</scope>
</reference>
<name>A0A183I828_9BILA</name>
<evidence type="ECO:0000313" key="2">
    <source>
        <dbReference type="Proteomes" id="UP000267606"/>
    </source>
</evidence>
<dbReference type="AlphaFoldDB" id="A0A183I828"/>
<sequence>MQFLIMNRIILSILFIAVFQRKISLKEHLLTIFSMNSVSVLIQVTECFINLNLQQFLFKKENFQ</sequence>
<accession>A0A183I828</accession>
<dbReference type="Proteomes" id="UP000267606">
    <property type="component" value="Unassembled WGS sequence"/>
</dbReference>
<organism evidence="3">
    <name type="scientific">Onchocerca flexuosa</name>
    <dbReference type="NCBI Taxonomy" id="387005"/>
    <lineage>
        <taxon>Eukaryota</taxon>
        <taxon>Metazoa</taxon>
        <taxon>Ecdysozoa</taxon>
        <taxon>Nematoda</taxon>
        <taxon>Chromadorea</taxon>
        <taxon>Rhabditida</taxon>
        <taxon>Spirurina</taxon>
        <taxon>Spiruromorpha</taxon>
        <taxon>Filarioidea</taxon>
        <taxon>Onchocercidae</taxon>
        <taxon>Onchocerca</taxon>
    </lineage>
</organism>